<comment type="caution">
    <text evidence="3">The sequence shown here is derived from an EMBL/GenBank/DDBJ whole genome shotgun (WGS) entry which is preliminary data.</text>
</comment>
<feature type="region of interest" description="Disordered" evidence="1">
    <location>
        <begin position="143"/>
        <end position="193"/>
    </location>
</feature>
<feature type="region of interest" description="Disordered" evidence="1">
    <location>
        <begin position="209"/>
        <end position="244"/>
    </location>
</feature>
<feature type="compositionally biased region" description="Low complexity" evidence="1">
    <location>
        <begin position="176"/>
        <end position="190"/>
    </location>
</feature>
<dbReference type="PROSITE" id="PS50112">
    <property type="entry name" value="PAS"/>
    <property type="match status" value="1"/>
</dbReference>
<evidence type="ECO:0000313" key="3">
    <source>
        <dbReference type="EMBL" id="KAG8461993.1"/>
    </source>
</evidence>
<dbReference type="SUPFAM" id="SSF55785">
    <property type="entry name" value="PYP-like sensor domain (PAS domain)"/>
    <property type="match status" value="1"/>
</dbReference>
<feature type="region of interest" description="Disordered" evidence="1">
    <location>
        <begin position="578"/>
        <end position="607"/>
    </location>
</feature>
<dbReference type="OrthoDB" id="10676762at2759"/>
<dbReference type="CDD" id="cd00130">
    <property type="entry name" value="PAS"/>
    <property type="match status" value="1"/>
</dbReference>
<dbReference type="Gene3D" id="3.30.450.20">
    <property type="entry name" value="PAS domain"/>
    <property type="match status" value="1"/>
</dbReference>
<dbReference type="InterPro" id="IPR000014">
    <property type="entry name" value="PAS"/>
</dbReference>
<feature type="domain" description="PAS" evidence="2">
    <location>
        <begin position="1019"/>
        <end position="1078"/>
    </location>
</feature>
<feature type="region of interest" description="Disordered" evidence="1">
    <location>
        <begin position="797"/>
        <end position="821"/>
    </location>
</feature>
<accession>A0A8J6CBZ3</accession>
<evidence type="ECO:0000313" key="4">
    <source>
        <dbReference type="Proteomes" id="UP000751190"/>
    </source>
</evidence>
<feature type="region of interest" description="Disordered" evidence="1">
    <location>
        <begin position="644"/>
        <end position="749"/>
    </location>
</feature>
<feature type="region of interest" description="Disordered" evidence="1">
    <location>
        <begin position="432"/>
        <end position="461"/>
    </location>
</feature>
<evidence type="ECO:0000256" key="1">
    <source>
        <dbReference type="SAM" id="MobiDB-lite"/>
    </source>
</evidence>
<feature type="compositionally biased region" description="Low complexity" evidence="1">
    <location>
        <begin position="735"/>
        <end position="748"/>
    </location>
</feature>
<feature type="compositionally biased region" description="Low complexity" evidence="1">
    <location>
        <begin position="225"/>
        <end position="244"/>
    </location>
</feature>
<dbReference type="AlphaFoldDB" id="A0A8J6CBZ3"/>
<protein>
    <recommendedName>
        <fullName evidence="2">PAS domain-containing protein</fullName>
    </recommendedName>
</protein>
<sequence>MDDNLPGALPGQAAIYDDIDHLVQHFGWSAQDLEDLDPEGRLQLAGDRPYASPLGPPPPHVADLATQQQAAAQYGGAYELNGQALMAQGAISLDALLAPASGGASVPASASDSGSIAATGPASRRRSAEVDGAVVQRTLEEFRPFSPGGFTPPPTRANFLGRAPAQPVAHQPPPLHAALHHPQPQHACPPLFQPPHAVHGPGCCSQPLARLSSPGGSGSPHLLQRPSHPSTPSSSRTPSDCSDPTAQLAAAGNFFWERCAVEGSRLTRLTDAVPPGGAGAAGAGGGGGGGPPSIGQYVGGVSDGSAVSIGEICMVRPFMQSQSMLHYWFRTWKVPRITISVANARSAGAGCTICLHAITVSAPSDTITPIEMRGTTRMPLVGGQATFSGLMFGTTSYSHSNNLFHLLATIECAGRVVDGRISTGLHVFSKNKQRAGTHSAGSGAQPARPRTGSQFLETAGGNAAGPWSSCCPSSSHGGSELTVANDLAEGDEWGSPVATGGGPADGAGYAGGGGGGGCGGAHLGTPYASELALGARGSPKRRTSESPVLLANMAGAASACRGGEAFGGAPFISDVKRQRSANERGSPLGSPRVGSPASLGSPLQRVASRERAPSIYVHDAEDGPACAAMGGAELDGYCCADGSRRVSATGMPPRTLRPARSPLGHDGAGNALLSDNRSRRASDSGTSPGCARRAAVEVADEASRPPPPPPLRLRVQVGADGGRRFAPVPPPPPSNAGAARAARASADASGDEAEVPSWLVDEEACHCLRGSRLFTVALHVATGTSAVATPHCADGAAAQGADARARPDEPRQPADGQRPSAVQRHALGAGEGATQPPPSPLAISVRYVSTNLDDELGRGGSLAGAVGLPVSALFCTDDAQLIAAALGELWPSWRAPSHSLVTHAGALGDAHGAPVCAGGSVDLGERTLRAHALPGAYAGLRVHAVLLCTPPPPAADAPDAPLARPHVTLACRALAPGEVVGTDGARGGEELADAPGCHGGAADSASAALSVLAECGDVIARLDAQMRVCYISPNCYELVGYAPHELLGLELTAAGWLMHADDARQLRAAALDPAHRAAAEAQVATRALGVSGGKARRRPPAVRLRSFARLGCRASAALSWAELVLTHTYGPASFDESAGASLVPALEAITVSMREQEWRRYEGASPAGALGGAHAGADGAGVCAFGRQVSHALPGAASSSPSAHVGGVLGLADDDMY</sequence>
<feature type="compositionally biased region" description="Basic and acidic residues" evidence="1">
    <location>
        <begin position="803"/>
        <end position="812"/>
    </location>
</feature>
<dbReference type="Proteomes" id="UP000751190">
    <property type="component" value="Unassembled WGS sequence"/>
</dbReference>
<evidence type="ECO:0000259" key="2">
    <source>
        <dbReference type="PROSITE" id="PS50112"/>
    </source>
</evidence>
<dbReference type="InterPro" id="IPR035965">
    <property type="entry name" value="PAS-like_dom_sf"/>
</dbReference>
<organism evidence="3 4">
    <name type="scientific">Diacronema lutheri</name>
    <name type="common">Unicellular marine alga</name>
    <name type="synonym">Monochrysis lutheri</name>
    <dbReference type="NCBI Taxonomy" id="2081491"/>
    <lineage>
        <taxon>Eukaryota</taxon>
        <taxon>Haptista</taxon>
        <taxon>Haptophyta</taxon>
        <taxon>Pavlovophyceae</taxon>
        <taxon>Pavlovales</taxon>
        <taxon>Pavlovaceae</taxon>
        <taxon>Diacronema</taxon>
    </lineage>
</organism>
<name>A0A8J6CBZ3_DIALT</name>
<dbReference type="EMBL" id="JAGTXO010000023">
    <property type="protein sequence ID" value="KAG8461993.1"/>
    <property type="molecule type" value="Genomic_DNA"/>
</dbReference>
<keyword evidence="4" id="KW-1185">Reference proteome</keyword>
<feature type="region of interest" description="Disordered" evidence="1">
    <location>
        <begin position="102"/>
        <end position="130"/>
    </location>
</feature>
<gene>
    <name evidence="3" type="ORF">KFE25_014012</name>
</gene>
<proteinExistence type="predicted"/>
<feature type="compositionally biased region" description="Low complexity" evidence="1">
    <location>
        <begin position="102"/>
        <end position="115"/>
    </location>
</feature>
<reference evidence="3" key="1">
    <citation type="submission" date="2021-05" db="EMBL/GenBank/DDBJ databases">
        <title>The genome of the haptophyte Pavlova lutheri (Diacronema luteri, Pavlovales) - a model for lipid biosynthesis in eukaryotic algae.</title>
        <authorList>
            <person name="Hulatt C.J."/>
            <person name="Posewitz M.C."/>
        </authorList>
    </citation>
    <scope>NUCLEOTIDE SEQUENCE</scope>
    <source>
        <strain evidence="3">NIVA-4/92</strain>
    </source>
</reference>